<dbReference type="WBParaSite" id="SMUV_0000038901-mRNA-1">
    <property type="protein sequence ID" value="SMUV_0000038901-mRNA-1"/>
    <property type="gene ID" value="SMUV_0000038901"/>
</dbReference>
<organism evidence="12 13">
    <name type="scientific">Syphacia muris</name>
    <dbReference type="NCBI Taxonomy" id="451379"/>
    <lineage>
        <taxon>Eukaryota</taxon>
        <taxon>Metazoa</taxon>
        <taxon>Ecdysozoa</taxon>
        <taxon>Nematoda</taxon>
        <taxon>Chromadorea</taxon>
        <taxon>Rhabditida</taxon>
        <taxon>Spirurina</taxon>
        <taxon>Oxyuridomorpha</taxon>
        <taxon>Oxyuroidea</taxon>
        <taxon>Oxyuridae</taxon>
        <taxon>Syphacia</taxon>
    </lineage>
</organism>
<evidence type="ECO:0000256" key="7">
    <source>
        <dbReference type="ARBA" id="ARBA00022801"/>
    </source>
</evidence>
<feature type="active site" description="Proton donor/acceptor" evidence="10">
    <location>
        <position position="250"/>
    </location>
</feature>
<accession>A0A0N5A8I9</accession>
<dbReference type="PANTHER" id="PTHR11705:SF91">
    <property type="entry name" value="FI01817P-RELATED"/>
    <property type="match status" value="1"/>
</dbReference>
<evidence type="ECO:0000256" key="5">
    <source>
        <dbReference type="ARBA" id="ARBA00022723"/>
    </source>
</evidence>
<evidence type="ECO:0000313" key="13">
    <source>
        <dbReference type="WBParaSite" id="SMUV_0000038901-mRNA-1"/>
    </source>
</evidence>
<dbReference type="PANTHER" id="PTHR11705">
    <property type="entry name" value="PROTEASE FAMILY M14 CARBOXYPEPTIDASE A,B"/>
    <property type="match status" value="1"/>
</dbReference>
<dbReference type="SUPFAM" id="SSF53187">
    <property type="entry name" value="Zn-dependent exopeptidases"/>
    <property type="match status" value="1"/>
</dbReference>
<dbReference type="GO" id="GO:0005615">
    <property type="term" value="C:extracellular space"/>
    <property type="evidence" value="ECO:0007669"/>
    <property type="project" value="TreeGrafter"/>
</dbReference>
<keyword evidence="3" id="KW-0121">Carboxypeptidase</keyword>
<evidence type="ECO:0000256" key="2">
    <source>
        <dbReference type="ARBA" id="ARBA00005988"/>
    </source>
</evidence>
<evidence type="ECO:0000256" key="1">
    <source>
        <dbReference type="ARBA" id="ARBA00001947"/>
    </source>
</evidence>
<keyword evidence="9" id="KW-0482">Metalloprotease</keyword>
<evidence type="ECO:0000256" key="4">
    <source>
        <dbReference type="ARBA" id="ARBA00022670"/>
    </source>
</evidence>
<dbReference type="SMART" id="SM00631">
    <property type="entry name" value="Zn_pept"/>
    <property type="match status" value="1"/>
</dbReference>
<evidence type="ECO:0000256" key="9">
    <source>
        <dbReference type="ARBA" id="ARBA00023049"/>
    </source>
</evidence>
<evidence type="ECO:0000259" key="11">
    <source>
        <dbReference type="PROSITE" id="PS52035"/>
    </source>
</evidence>
<dbReference type="Gene3D" id="3.40.630.10">
    <property type="entry name" value="Zn peptidases"/>
    <property type="match status" value="1"/>
</dbReference>
<protein>
    <submittedName>
        <fullName evidence="13">Peptidase_M14 domain-containing protein</fullName>
    </submittedName>
</protein>
<evidence type="ECO:0000256" key="6">
    <source>
        <dbReference type="ARBA" id="ARBA00022729"/>
    </source>
</evidence>
<dbReference type="STRING" id="451379.A0A0N5A8I9"/>
<proteinExistence type="inferred from homology"/>
<evidence type="ECO:0000256" key="10">
    <source>
        <dbReference type="PROSITE-ProRule" id="PRU01379"/>
    </source>
</evidence>
<reference evidence="13" key="1">
    <citation type="submission" date="2017-02" db="UniProtKB">
        <authorList>
            <consortium name="WormBaseParasite"/>
        </authorList>
    </citation>
    <scope>IDENTIFICATION</scope>
</reference>
<evidence type="ECO:0000256" key="3">
    <source>
        <dbReference type="ARBA" id="ARBA00022645"/>
    </source>
</evidence>
<dbReference type="InterPro" id="IPR000834">
    <property type="entry name" value="Peptidase_M14"/>
</dbReference>
<dbReference type="AlphaFoldDB" id="A0A0N5A8I9"/>
<dbReference type="GO" id="GO:0008270">
    <property type="term" value="F:zinc ion binding"/>
    <property type="evidence" value="ECO:0007669"/>
    <property type="project" value="InterPro"/>
</dbReference>
<evidence type="ECO:0000313" key="12">
    <source>
        <dbReference type="Proteomes" id="UP000046393"/>
    </source>
</evidence>
<keyword evidence="7" id="KW-0378">Hydrolase</keyword>
<dbReference type="Proteomes" id="UP000046393">
    <property type="component" value="Unplaced"/>
</dbReference>
<dbReference type="PRINTS" id="PR00765">
    <property type="entry name" value="CRBOXYPTASEA"/>
</dbReference>
<dbReference type="CDD" id="cd03860">
    <property type="entry name" value="M14_CP_A-B_like"/>
    <property type="match status" value="1"/>
</dbReference>
<keyword evidence="4" id="KW-0645">Protease</keyword>
<keyword evidence="12" id="KW-1185">Reference proteome</keyword>
<keyword evidence="5" id="KW-0479">Metal-binding</keyword>
<dbReference type="FunFam" id="3.40.630.10:FF:000084">
    <property type="entry name" value="Carboxypeptidase B2"/>
    <property type="match status" value="1"/>
</dbReference>
<comment type="similarity">
    <text evidence="2 10">Belongs to the peptidase M14 family.</text>
</comment>
<sequence length="300" mass="33587">MNFMRSVAEKYPEYAEVESIGRSYENREMLYIRIGYPTGRAKKTMLVDAGIHARQWISSATALYFIEKLVVDTKYINLLEAIDIVVISNMNPDGYEYSRRHDRLWKKTRSKSSKRCYGVDLNRNFPFKWGYSGSSDNACSSVYHGPEALSEVESRNLAQFLDANNDSIKAYVSLHSYGQNIIYPWGYESNTCPSDIDDLRELGLAAAKVIQSKFGSTYIVGSSADDLYPASGSSDDYAKSLGIKYAYTIELQPGSQPMDNAGYYGFQLPQKFILSAAEEASVALLVIAEKIAGIESSENR</sequence>
<dbReference type="GO" id="GO:0006508">
    <property type="term" value="P:proteolysis"/>
    <property type="evidence" value="ECO:0007669"/>
    <property type="project" value="UniProtKB-KW"/>
</dbReference>
<keyword evidence="8" id="KW-0862">Zinc</keyword>
<evidence type="ECO:0000256" key="8">
    <source>
        <dbReference type="ARBA" id="ARBA00022833"/>
    </source>
</evidence>
<feature type="domain" description="Peptidase M14" evidence="11">
    <location>
        <begin position="1"/>
        <end position="291"/>
    </location>
</feature>
<comment type="cofactor">
    <cofactor evidence="1">
        <name>Zn(2+)</name>
        <dbReference type="ChEBI" id="CHEBI:29105"/>
    </cofactor>
</comment>
<dbReference type="Pfam" id="PF00246">
    <property type="entry name" value="Peptidase_M14"/>
    <property type="match status" value="1"/>
</dbReference>
<name>A0A0N5A8I9_9BILA</name>
<keyword evidence="6" id="KW-0732">Signal</keyword>
<dbReference type="PROSITE" id="PS52035">
    <property type="entry name" value="PEPTIDASE_M14"/>
    <property type="match status" value="1"/>
</dbReference>
<dbReference type="GO" id="GO:0004181">
    <property type="term" value="F:metallocarboxypeptidase activity"/>
    <property type="evidence" value="ECO:0007669"/>
    <property type="project" value="InterPro"/>
</dbReference>